<dbReference type="GeneID" id="72464133"/>
<evidence type="ECO:0000313" key="7">
    <source>
        <dbReference type="Proteomes" id="UP000095765"/>
    </source>
</evidence>
<gene>
    <name evidence="6" type="ORF">ERS852551_02526</name>
</gene>
<keyword evidence="5" id="KW-1003">Cell membrane</keyword>
<organism evidence="6 7">
    <name type="scientific">Anaerotruncus colihominis</name>
    <dbReference type="NCBI Taxonomy" id="169435"/>
    <lineage>
        <taxon>Bacteria</taxon>
        <taxon>Bacillati</taxon>
        <taxon>Bacillota</taxon>
        <taxon>Clostridia</taxon>
        <taxon>Eubacteriales</taxon>
        <taxon>Oscillospiraceae</taxon>
        <taxon>Anaerotruncus</taxon>
    </lineage>
</organism>
<evidence type="ECO:0000313" key="6">
    <source>
        <dbReference type="EMBL" id="CUP95240.1"/>
    </source>
</evidence>
<evidence type="ECO:0000256" key="1">
    <source>
        <dbReference type="ARBA" id="ARBA00004141"/>
    </source>
</evidence>
<dbReference type="GO" id="GO:0005886">
    <property type="term" value="C:plasma membrane"/>
    <property type="evidence" value="ECO:0007669"/>
    <property type="project" value="UniProtKB-SubCell"/>
</dbReference>
<name>A0A174SJ63_9FIRM</name>
<keyword evidence="2 5" id="KW-0812">Transmembrane</keyword>
<dbReference type="Proteomes" id="UP000095765">
    <property type="component" value="Unassembled WGS sequence"/>
</dbReference>
<keyword evidence="3 5" id="KW-1133">Transmembrane helix</keyword>
<comment type="similarity">
    <text evidence="5">Belongs to the 4-toluene sulfonate uptake permease (TSUP) (TC 2.A.102) family.</text>
</comment>
<feature type="transmembrane region" description="Helical" evidence="5">
    <location>
        <begin position="72"/>
        <end position="91"/>
    </location>
</feature>
<dbReference type="EMBL" id="CZBE01000018">
    <property type="protein sequence ID" value="CUP95240.1"/>
    <property type="molecule type" value="Genomic_DNA"/>
</dbReference>
<evidence type="ECO:0000256" key="5">
    <source>
        <dbReference type="RuleBase" id="RU363041"/>
    </source>
</evidence>
<comment type="subcellular location">
    <subcellularLocation>
        <location evidence="5">Cell membrane</location>
        <topology evidence="5">Multi-pass membrane protein</topology>
    </subcellularLocation>
    <subcellularLocation>
        <location evidence="1">Membrane</location>
        <topology evidence="1">Multi-pass membrane protein</topology>
    </subcellularLocation>
</comment>
<dbReference type="AlphaFoldDB" id="A0A174SJ63"/>
<sequence>MSWPVIIVVSLTSGLLGSLGMGAGAVLLLYLRVFGGAGQFEAQGINLIFFLPIAALSIVLHARNGLVSWKAAGICILAGLPAVLLGVWLGGLAGDGLLSKLFAGLLLIIGVRELFQK</sequence>
<keyword evidence="4 5" id="KW-0472">Membrane</keyword>
<evidence type="ECO:0000256" key="2">
    <source>
        <dbReference type="ARBA" id="ARBA00022692"/>
    </source>
</evidence>
<reference evidence="6 7" key="1">
    <citation type="submission" date="2015-09" db="EMBL/GenBank/DDBJ databases">
        <authorList>
            <consortium name="Pathogen Informatics"/>
        </authorList>
    </citation>
    <scope>NUCLEOTIDE SEQUENCE [LARGE SCALE GENOMIC DNA]</scope>
    <source>
        <strain evidence="6 7">2789STDY5834939</strain>
    </source>
</reference>
<protein>
    <recommendedName>
        <fullName evidence="5">Probable membrane transporter protein</fullName>
    </recommendedName>
</protein>
<feature type="transmembrane region" description="Helical" evidence="5">
    <location>
        <begin position="7"/>
        <end position="31"/>
    </location>
</feature>
<dbReference type="RefSeq" id="WP_006876617.1">
    <property type="nucleotide sequence ID" value="NZ_CABIWA010000005.1"/>
</dbReference>
<dbReference type="Pfam" id="PF01925">
    <property type="entry name" value="TauE"/>
    <property type="match status" value="1"/>
</dbReference>
<accession>A0A174SJ63</accession>
<evidence type="ECO:0000256" key="3">
    <source>
        <dbReference type="ARBA" id="ARBA00022989"/>
    </source>
</evidence>
<proteinExistence type="inferred from homology"/>
<dbReference type="InterPro" id="IPR002781">
    <property type="entry name" value="TM_pro_TauE-like"/>
</dbReference>
<evidence type="ECO:0000256" key="4">
    <source>
        <dbReference type="ARBA" id="ARBA00023136"/>
    </source>
</evidence>
<feature type="transmembrane region" description="Helical" evidence="5">
    <location>
        <begin position="43"/>
        <end position="60"/>
    </location>
</feature>
<feature type="transmembrane region" description="Helical" evidence="5">
    <location>
        <begin position="97"/>
        <end position="115"/>
    </location>
</feature>